<comment type="caution">
    <text evidence="4">The sequence shown here is derived from an EMBL/GenBank/DDBJ whole genome shotgun (WGS) entry which is preliminary data.</text>
</comment>
<dbReference type="InterPro" id="IPR020568">
    <property type="entry name" value="Ribosomal_Su5_D2-typ_SF"/>
</dbReference>
<dbReference type="GO" id="GO:0005524">
    <property type="term" value="F:ATP binding"/>
    <property type="evidence" value="ECO:0007669"/>
    <property type="project" value="InterPro"/>
</dbReference>
<sequence>MKAPVPPGFTASWAGLGRSAGQPRSVVDQQYISLKPLRTVFRAVKVLRQAVAGLLLLLLFAQLVLAEAPKDYLRVVGSAWIVAPAVYQADSGYAGSLTNITVFVTEGWGDVYVSTSSLTQEDFQGAATAAARVVSKLLNVDFSRYNFYFKVKSDSVIVGGPSAGVAMAVAVYSALTGAPINRSVAVTGMISPDGSVGPVGGVYEKAQAVAQYGAKVFLVPPGQSVVTTYREVVRRVGPFRIRTFEPQVINLTEYAARNLGLKVVEISTLEDAIRYFFGVPIEKKPVSEPVLSTVAKSRVASVISRLWDLASSEYNATSSYLESSGLSTLAKRALRSYLDTAASQLSKARSAGSSPAAAFFYTSSLAYSRWVRYLVDYYLDRPLESTVSAVSERVQRLLDQVEGLQAASPVDLSCKVLAADLAVRASRLLNESAATWASDPVSALQSLAFASALADEAEAWASALVRGAPAALPSVPESYISVARSTWSYVYSVLSQAGGDMSLVSLSNTYLRASMSLYSSGKRFLASVAAARSIALSEAALLQLQLSATGSRVYLSIAREHALEAASELADNIPAAYFLSLGDAAPSDSDKLTYYRVAAQLGSLTADISKQLGTAVTSQPPSPQQPQPAAPQQPATPPERPRSILDQLRDFLARIALALESFFKWLKQLLGWG</sequence>
<dbReference type="SUPFAM" id="SSF54211">
    <property type="entry name" value="Ribosomal protein S5 domain 2-like"/>
    <property type="match status" value="1"/>
</dbReference>
<evidence type="ECO:0000259" key="3">
    <source>
        <dbReference type="PROSITE" id="PS51786"/>
    </source>
</evidence>
<name>A0A7C4FEM0_THEPE</name>
<dbReference type="InterPro" id="IPR008269">
    <property type="entry name" value="Lon_proteolytic"/>
</dbReference>
<feature type="compositionally biased region" description="Pro residues" evidence="2">
    <location>
        <begin position="620"/>
        <end position="638"/>
    </location>
</feature>
<accession>A0A7C4FEM0</accession>
<dbReference type="PRINTS" id="PR00830">
    <property type="entry name" value="ENDOLAPTASE"/>
</dbReference>
<dbReference type="AlphaFoldDB" id="A0A7C4FEM0"/>
<dbReference type="Pfam" id="PF05362">
    <property type="entry name" value="Lon_C"/>
    <property type="match status" value="1"/>
</dbReference>
<evidence type="ECO:0000313" key="4">
    <source>
        <dbReference type="EMBL" id="HGI43270.1"/>
    </source>
</evidence>
<dbReference type="PROSITE" id="PS51786">
    <property type="entry name" value="LON_PROTEOLYTIC"/>
    <property type="match status" value="1"/>
</dbReference>
<proteinExistence type="predicted"/>
<gene>
    <name evidence="4" type="ORF">ENV17_02635</name>
</gene>
<protein>
    <recommendedName>
        <fullName evidence="3">Lon proteolytic domain-containing protein</fullName>
    </recommendedName>
</protein>
<dbReference type="Gene3D" id="3.30.230.10">
    <property type="match status" value="1"/>
</dbReference>
<comment type="subcellular location">
    <subcellularLocation>
        <location evidence="1">Membrane</location>
        <topology evidence="1">Multi-pass membrane protein</topology>
    </subcellularLocation>
</comment>
<feature type="domain" description="Lon proteolytic" evidence="3">
    <location>
        <begin position="91"/>
        <end position="279"/>
    </location>
</feature>
<dbReference type="PANTHER" id="PTHR10046">
    <property type="entry name" value="ATP DEPENDENT LON PROTEASE FAMILY MEMBER"/>
    <property type="match status" value="1"/>
</dbReference>
<reference evidence="4" key="1">
    <citation type="journal article" date="2020" name="mSystems">
        <title>Genome- and Community-Level Interaction Insights into Carbon Utilization and Element Cycling Functions of Hydrothermarchaeota in Hydrothermal Sediment.</title>
        <authorList>
            <person name="Zhou Z."/>
            <person name="Liu Y."/>
            <person name="Xu W."/>
            <person name="Pan J."/>
            <person name="Luo Z.H."/>
            <person name="Li M."/>
        </authorList>
    </citation>
    <scope>NUCLEOTIDE SEQUENCE [LARGE SCALE GENOMIC DNA]</scope>
    <source>
        <strain evidence="4">SpSt-735</strain>
    </source>
</reference>
<dbReference type="GO" id="GO:0004176">
    <property type="term" value="F:ATP-dependent peptidase activity"/>
    <property type="evidence" value="ECO:0007669"/>
    <property type="project" value="InterPro"/>
</dbReference>
<dbReference type="GO" id="GO:0030163">
    <property type="term" value="P:protein catabolic process"/>
    <property type="evidence" value="ECO:0007669"/>
    <property type="project" value="InterPro"/>
</dbReference>
<evidence type="ECO:0000256" key="1">
    <source>
        <dbReference type="ARBA" id="ARBA00004141"/>
    </source>
</evidence>
<dbReference type="GO" id="GO:0004252">
    <property type="term" value="F:serine-type endopeptidase activity"/>
    <property type="evidence" value="ECO:0007669"/>
    <property type="project" value="InterPro"/>
</dbReference>
<dbReference type="InterPro" id="IPR027065">
    <property type="entry name" value="Lon_Prtase"/>
</dbReference>
<evidence type="ECO:0000256" key="2">
    <source>
        <dbReference type="SAM" id="MobiDB-lite"/>
    </source>
</evidence>
<dbReference type="InterPro" id="IPR014721">
    <property type="entry name" value="Ribsml_uS5_D2-typ_fold_subgr"/>
</dbReference>
<organism evidence="4">
    <name type="scientific">Thermofilum pendens</name>
    <dbReference type="NCBI Taxonomy" id="2269"/>
    <lineage>
        <taxon>Archaea</taxon>
        <taxon>Thermoproteota</taxon>
        <taxon>Thermoprotei</taxon>
        <taxon>Thermofilales</taxon>
        <taxon>Thermofilaceae</taxon>
        <taxon>Thermofilum</taxon>
    </lineage>
</organism>
<dbReference type="EMBL" id="DTFI01000072">
    <property type="protein sequence ID" value="HGI43270.1"/>
    <property type="molecule type" value="Genomic_DNA"/>
</dbReference>
<dbReference type="GO" id="GO:0006508">
    <property type="term" value="P:proteolysis"/>
    <property type="evidence" value="ECO:0007669"/>
    <property type="project" value="InterPro"/>
</dbReference>
<dbReference type="GO" id="GO:0016020">
    <property type="term" value="C:membrane"/>
    <property type="evidence" value="ECO:0007669"/>
    <property type="project" value="UniProtKB-SubCell"/>
</dbReference>
<feature type="region of interest" description="Disordered" evidence="2">
    <location>
        <begin position="614"/>
        <end position="641"/>
    </location>
</feature>